<organism evidence="10 11">
    <name type="scientific">Candidatus Thiodiazotropha endoloripes</name>
    <dbReference type="NCBI Taxonomy" id="1818881"/>
    <lineage>
        <taxon>Bacteria</taxon>
        <taxon>Pseudomonadati</taxon>
        <taxon>Pseudomonadota</taxon>
        <taxon>Gammaproteobacteria</taxon>
        <taxon>Chromatiales</taxon>
        <taxon>Sedimenticolaceae</taxon>
        <taxon>Candidatus Thiodiazotropha</taxon>
    </lineage>
</organism>
<keyword evidence="3 7" id="KW-0812">Transmembrane</keyword>
<feature type="transmembrane region" description="Helical" evidence="8">
    <location>
        <begin position="338"/>
        <end position="355"/>
    </location>
</feature>
<sequence>MTMSELPPFLLFFAAALLAAFTRGLPRQLILLATPVVTGLYLWQGINPGTDVAYSVMGYELSILRADKLSLLFGYLFCIASFFGAIYALHVKDTKQHIAGMTYAGSALGAVFSGDLITLFIFWELLAISSVFLIWARGTERALKAGMRYLVYQVLSGVLLLAGALVYYHQTGTLEFNHIGLDVGVAGWLIFIAFGIKCAFPFLHTWLTDGYPEATVTGTVFLSAFTTKVAVYSLARGFAGEEILVYIGVTMACFPIFYAVIENDLRRVLAYSLINQVGFMVTGIGIGTALALNGAVAHAFSDVIFKGLLFMSMGAVLYRVGNINGSDLGGLYKSMPKTTALCVIGALSISAFPLFSGFVSKSMVMTALMQENHGYFWLLMLFASAGVFHHAGIKIPYFAFFHHDSGIRTQEAPTNMLVAMSVAAFLCLFIGMQPQYLYALLPWEVDYWPYDLTHVLAQTQLLFFSALAFVWLNKQGLYPPELHSVNLDAEWFYRRLIPAGTHRSVNLLARAKASMVTTVTNQIQGVQEQFGKSPLAKYHLSESWPTGSMVFWISMILAFLLLDIFSLGLLA</sequence>
<evidence type="ECO:0000256" key="4">
    <source>
        <dbReference type="ARBA" id="ARBA00022989"/>
    </source>
</evidence>
<comment type="subcellular location">
    <subcellularLocation>
        <location evidence="1">Cell membrane</location>
        <topology evidence="1">Multi-pass membrane protein</topology>
    </subcellularLocation>
    <subcellularLocation>
        <location evidence="7">Membrane</location>
        <topology evidence="7">Multi-pass membrane protein</topology>
    </subcellularLocation>
</comment>
<comment type="caution">
    <text evidence="10">The sequence shown here is derived from an EMBL/GenBank/DDBJ whole genome shotgun (WGS) entry which is preliminary data.</text>
</comment>
<protein>
    <submittedName>
        <fullName evidence="10">Na(+)/H(+) antiporter subunit D</fullName>
    </submittedName>
</protein>
<reference evidence="10 11" key="1">
    <citation type="submission" date="2016-03" db="EMBL/GenBank/DDBJ databases">
        <title>Chemosynthetic sulphur-oxidizing symbionts of marine invertebrate animals are capable of nitrogen fixation.</title>
        <authorList>
            <person name="Petersen J.M."/>
            <person name="Kemper A."/>
            <person name="Gruber-Vodicka H."/>
            <person name="Cardini U."/>
            <person name="Geest Mvander."/>
            <person name="Kleiner M."/>
            <person name="Bulgheresi S."/>
            <person name="Fussmann M."/>
            <person name="Herbold C."/>
            <person name="Seah B.K.B."/>
            <person name="Antony C.Paul."/>
            <person name="Liu D."/>
            <person name="Belitz A."/>
            <person name="Weber M."/>
        </authorList>
    </citation>
    <scope>NUCLEOTIDE SEQUENCE [LARGE SCALE GENOMIC DNA]</scope>
    <source>
        <strain evidence="10">G_D</strain>
    </source>
</reference>
<dbReference type="Proteomes" id="UP000094849">
    <property type="component" value="Unassembled WGS sequence"/>
</dbReference>
<feature type="transmembrane region" description="Helical" evidence="8">
    <location>
        <begin position="214"/>
        <end position="231"/>
    </location>
</feature>
<feature type="transmembrane region" description="Helical" evidence="8">
    <location>
        <begin position="149"/>
        <end position="168"/>
    </location>
</feature>
<keyword evidence="6 8" id="KW-0472">Membrane</keyword>
<dbReference type="PANTHER" id="PTHR42682:SF4">
    <property type="entry name" value="NADH-UBIQUINONE_PLASTOQUINONE"/>
    <property type="match status" value="1"/>
</dbReference>
<dbReference type="GO" id="GO:0005886">
    <property type="term" value="C:plasma membrane"/>
    <property type="evidence" value="ECO:0007669"/>
    <property type="project" value="UniProtKB-SubCell"/>
</dbReference>
<name>A0A1E2UVR8_9GAMM</name>
<feature type="domain" description="NADH:quinone oxidoreductase/Mrp antiporter transmembrane" evidence="9">
    <location>
        <begin position="113"/>
        <end position="384"/>
    </location>
</feature>
<dbReference type="PANTHER" id="PTHR42682">
    <property type="entry name" value="HYDROGENASE-4 COMPONENT F"/>
    <property type="match status" value="1"/>
</dbReference>
<evidence type="ECO:0000313" key="10">
    <source>
        <dbReference type="EMBL" id="ODB98534.1"/>
    </source>
</evidence>
<evidence type="ECO:0000256" key="7">
    <source>
        <dbReference type="RuleBase" id="RU000320"/>
    </source>
</evidence>
<evidence type="ECO:0000256" key="6">
    <source>
        <dbReference type="ARBA" id="ARBA00023136"/>
    </source>
</evidence>
<keyword evidence="4 8" id="KW-1133">Transmembrane helix</keyword>
<evidence type="ECO:0000256" key="2">
    <source>
        <dbReference type="ARBA" id="ARBA00022475"/>
    </source>
</evidence>
<dbReference type="GO" id="GO:0042773">
    <property type="term" value="P:ATP synthesis coupled electron transport"/>
    <property type="evidence" value="ECO:0007669"/>
    <property type="project" value="InterPro"/>
</dbReference>
<dbReference type="NCBIfam" id="NF009310">
    <property type="entry name" value="PRK12668.1"/>
    <property type="match status" value="1"/>
</dbReference>
<keyword evidence="5" id="KW-0560">Oxidoreductase</keyword>
<feature type="transmembrane region" description="Helical" evidence="8">
    <location>
        <begin position="375"/>
        <end position="400"/>
    </location>
</feature>
<feature type="transmembrane region" description="Helical" evidence="8">
    <location>
        <begin position="110"/>
        <end position="137"/>
    </location>
</feature>
<dbReference type="Pfam" id="PF00361">
    <property type="entry name" value="Proton_antipo_M"/>
    <property type="match status" value="1"/>
</dbReference>
<evidence type="ECO:0000256" key="3">
    <source>
        <dbReference type="ARBA" id="ARBA00022692"/>
    </source>
</evidence>
<evidence type="ECO:0000256" key="8">
    <source>
        <dbReference type="SAM" id="Phobius"/>
    </source>
</evidence>
<evidence type="ECO:0000256" key="5">
    <source>
        <dbReference type="ARBA" id="ARBA00023002"/>
    </source>
</evidence>
<dbReference type="InterPro" id="IPR001750">
    <property type="entry name" value="ND/Mrp_TM"/>
</dbReference>
<evidence type="ECO:0000313" key="11">
    <source>
        <dbReference type="Proteomes" id="UP000094849"/>
    </source>
</evidence>
<feature type="transmembrane region" description="Helical" evidence="8">
    <location>
        <begin position="268"/>
        <end position="292"/>
    </location>
</feature>
<evidence type="ECO:0000256" key="1">
    <source>
        <dbReference type="ARBA" id="ARBA00004651"/>
    </source>
</evidence>
<feature type="transmembrane region" description="Helical" evidence="8">
    <location>
        <begin position="243"/>
        <end position="261"/>
    </location>
</feature>
<feature type="transmembrane region" description="Helical" evidence="8">
    <location>
        <begin position="412"/>
        <end position="432"/>
    </location>
</feature>
<feature type="transmembrane region" description="Helical" evidence="8">
    <location>
        <begin position="40"/>
        <end position="57"/>
    </location>
</feature>
<gene>
    <name evidence="10" type="ORF">A3196_07805</name>
</gene>
<dbReference type="InterPro" id="IPR003918">
    <property type="entry name" value="NADH_UbQ_OxRdtase"/>
</dbReference>
<evidence type="ECO:0000259" key="9">
    <source>
        <dbReference type="Pfam" id="PF00361"/>
    </source>
</evidence>
<dbReference type="EMBL" id="LVJZ01000003">
    <property type="protein sequence ID" value="ODB98534.1"/>
    <property type="molecule type" value="Genomic_DNA"/>
</dbReference>
<feature type="transmembrane region" description="Helical" evidence="8">
    <location>
        <begin position="188"/>
        <end position="207"/>
    </location>
</feature>
<dbReference type="AlphaFoldDB" id="A0A1E2UVR8"/>
<dbReference type="GO" id="GO:0016491">
    <property type="term" value="F:oxidoreductase activity"/>
    <property type="evidence" value="ECO:0007669"/>
    <property type="project" value="UniProtKB-KW"/>
</dbReference>
<dbReference type="PRINTS" id="PR01437">
    <property type="entry name" value="NUOXDRDTASE4"/>
</dbReference>
<dbReference type="OrthoDB" id="9768329at2"/>
<proteinExistence type="predicted"/>
<accession>A0A1E2UVR8</accession>
<feature type="transmembrane region" description="Helical" evidence="8">
    <location>
        <begin position="549"/>
        <end position="570"/>
    </location>
</feature>
<feature type="transmembrane region" description="Helical" evidence="8">
    <location>
        <begin position="298"/>
        <end position="318"/>
    </location>
</feature>
<keyword evidence="11" id="KW-1185">Reference proteome</keyword>
<dbReference type="GO" id="GO:0008137">
    <property type="term" value="F:NADH dehydrogenase (ubiquinone) activity"/>
    <property type="evidence" value="ECO:0007669"/>
    <property type="project" value="InterPro"/>
</dbReference>
<feature type="transmembrane region" description="Helical" evidence="8">
    <location>
        <begin position="69"/>
        <end position="90"/>
    </location>
</feature>
<keyword evidence="2" id="KW-1003">Cell membrane</keyword>
<dbReference type="InterPro" id="IPR052175">
    <property type="entry name" value="ComplexI-like_HydComp"/>
</dbReference>
<dbReference type="STRING" id="1818881.A3196_07805"/>